<dbReference type="Gene3D" id="3.90.660.10">
    <property type="match status" value="1"/>
</dbReference>
<keyword evidence="4" id="KW-1185">Reference proteome</keyword>
<evidence type="ECO:0000256" key="1">
    <source>
        <dbReference type="SAM" id="MobiDB-lite"/>
    </source>
</evidence>
<name>A0A1G6UCI4_9BURK</name>
<dbReference type="OrthoDB" id="5792777at2"/>
<dbReference type="Pfam" id="PF01593">
    <property type="entry name" value="Amino_oxidase"/>
    <property type="match status" value="1"/>
</dbReference>
<evidence type="ECO:0000313" key="4">
    <source>
        <dbReference type="Proteomes" id="UP000198781"/>
    </source>
</evidence>
<sequence>MPSPAQRSKQRLRRSSSAENPSPAPAPLPPPSTRRFAVIGAGMAGIVCARTLVQAGHEVTVFEKSPHAGGRTTTLDTAFGSFDAGAQYFTVRDARFTKALETVPGLCRPWSANTVRVLDAAGRVAAAAPPPGEPHWVASPGMQSLVDAWARPLSQAGRLHTGQRVTRIERDALDGSRWQLRTESSDGGTQVHAGFDAVLLAQPSVPALALLQASGTDAAPSLHKPLAGVTIAPCWTLMLAFPQAVRPGLTTLGPQWNAARSTHHRIAWLARESSKPGRGPVERWTVQASPTWSQEHLEDDEARVQAKLMKAFSEVTGIRAEPAHAQVCRWRYAQTLAPLGRTHLWDAAAGIGLCGDWCLGHRLEDAFVSGLELALAVA</sequence>
<dbReference type="AlphaFoldDB" id="A0A1G6UCI4"/>
<evidence type="ECO:0000313" key="3">
    <source>
        <dbReference type="EMBL" id="SDD38951.1"/>
    </source>
</evidence>
<dbReference type="Gene3D" id="3.50.50.60">
    <property type="entry name" value="FAD/NAD(P)-binding domain"/>
    <property type="match status" value="1"/>
</dbReference>
<accession>A0A1G6UCI4</accession>
<dbReference type="GO" id="GO:0016491">
    <property type="term" value="F:oxidoreductase activity"/>
    <property type="evidence" value="ECO:0007669"/>
    <property type="project" value="InterPro"/>
</dbReference>
<feature type="compositionally biased region" description="Pro residues" evidence="1">
    <location>
        <begin position="22"/>
        <end position="32"/>
    </location>
</feature>
<dbReference type="InterPro" id="IPR002937">
    <property type="entry name" value="Amino_oxidase"/>
</dbReference>
<evidence type="ECO:0000259" key="2">
    <source>
        <dbReference type="Pfam" id="PF01593"/>
    </source>
</evidence>
<reference evidence="3 4" key="1">
    <citation type="submission" date="2016-10" db="EMBL/GenBank/DDBJ databases">
        <authorList>
            <person name="de Groot N.N."/>
        </authorList>
    </citation>
    <scope>NUCLEOTIDE SEQUENCE [LARGE SCALE GENOMIC DNA]</scope>
    <source>
        <strain evidence="3 4">DSM 16619</strain>
    </source>
</reference>
<dbReference type="InterPro" id="IPR036188">
    <property type="entry name" value="FAD/NAD-bd_sf"/>
</dbReference>
<protein>
    <recommendedName>
        <fullName evidence="2">Amine oxidase domain-containing protein</fullName>
    </recommendedName>
</protein>
<dbReference type="PANTHER" id="PTHR16128:SF5">
    <property type="entry name" value="FAD_NAD(P)-BINDING OXIDOREDUCTASE FAMILY PROTEIN"/>
    <property type="match status" value="1"/>
</dbReference>
<dbReference type="STRING" id="187868.SAMN05192589_10647"/>
<dbReference type="SUPFAM" id="SSF51905">
    <property type="entry name" value="FAD/NAD(P)-binding domain"/>
    <property type="match status" value="1"/>
</dbReference>
<feature type="domain" description="Amine oxidase" evidence="2">
    <location>
        <begin position="132"/>
        <end position="374"/>
    </location>
</feature>
<dbReference type="RefSeq" id="WP_092743694.1">
    <property type="nucleotide sequence ID" value="NZ_FMZC01000006.1"/>
</dbReference>
<gene>
    <name evidence="3" type="ORF">SAMN05192589_10647</name>
</gene>
<proteinExistence type="predicted"/>
<dbReference type="EMBL" id="FMZC01000006">
    <property type="protein sequence ID" value="SDD38951.1"/>
    <property type="molecule type" value="Genomic_DNA"/>
</dbReference>
<dbReference type="Pfam" id="PF13450">
    <property type="entry name" value="NAD_binding_8"/>
    <property type="match status" value="1"/>
</dbReference>
<dbReference type="PANTHER" id="PTHR16128">
    <property type="entry name" value="FAD/NAD(P)-BINDING OXIDOREDUCTASE FAMILY PROTEIN"/>
    <property type="match status" value="1"/>
</dbReference>
<feature type="region of interest" description="Disordered" evidence="1">
    <location>
        <begin position="1"/>
        <end position="32"/>
    </location>
</feature>
<organism evidence="3 4">
    <name type="scientific">Paracidovorax valerianellae</name>
    <dbReference type="NCBI Taxonomy" id="187868"/>
    <lineage>
        <taxon>Bacteria</taxon>
        <taxon>Pseudomonadati</taxon>
        <taxon>Pseudomonadota</taxon>
        <taxon>Betaproteobacteria</taxon>
        <taxon>Burkholderiales</taxon>
        <taxon>Comamonadaceae</taxon>
        <taxon>Paracidovorax</taxon>
    </lineage>
</organism>
<dbReference type="PRINTS" id="PR00419">
    <property type="entry name" value="ADXRDTASE"/>
</dbReference>
<dbReference type="Proteomes" id="UP000198781">
    <property type="component" value="Unassembled WGS sequence"/>
</dbReference>